<protein>
    <submittedName>
        <fullName evidence="1">Uncharacterized protein</fullName>
    </submittedName>
</protein>
<dbReference type="OrthoDB" id="326990at2157"/>
<comment type="caution">
    <text evidence="1">The sequence shown here is derived from an EMBL/GenBank/DDBJ whole genome shotgun (WGS) entry which is preliminary data.</text>
</comment>
<proteinExistence type="predicted"/>
<sequence length="98" mass="10984">MSDNFAQRLNRREEIDVRVDGKELLVYNWVNVIQPTEVRGHNPVVATAGADIYAGDSTMKPDAVTHWVAKELDDELRIDPADHGIEVIDVTDDEVTVL</sequence>
<accession>A0A6B0GNX8</accession>
<gene>
    <name evidence="1" type="ORF">GQS65_18815</name>
</gene>
<name>A0A6B0GNX8_9EURY</name>
<reference evidence="1 2" key="1">
    <citation type="submission" date="2019-12" db="EMBL/GenBank/DDBJ databases">
        <title>Halocatena pleomorpha gen. nov. sp. nov., an extremely halophilic archaeon of family Halobacteriaceae isolated from saltpan soil.</title>
        <authorList>
            <person name="Pal Y."/>
            <person name="Verma A."/>
            <person name="Krishnamurthi S."/>
            <person name="Kumar P."/>
        </authorList>
    </citation>
    <scope>NUCLEOTIDE SEQUENCE [LARGE SCALE GENOMIC DNA]</scope>
    <source>
        <strain evidence="1 2">JCM 16495</strain>
    </source>
</reference>
<evidence type="ECO:0000313" key="2">
    <source>
        <dbReference type="Proteomes" id="UP000451471"/>
    </source>
</evidence>
<dbReference type="AlphaFoldDB" id="A0A6B0GNX8"/>
<keyword evidence="2" id="KW-1185">Reference proteome</keyword>
<evidence type="ECO:0000313" key="1">
    <source>
        <dbReference type="EMBL" id="MWG36512.1"/>
    </source>
</evidence>
<dbReference type="Proteomes" id="UP000451471">
    <property type="component" value="Unassembled WGS sequence"/>
</dbReference>
<dbReference type="RefSeq" id="WP_158206166.1">
    <property type="nucleotide sequence ID" value="NZ_WSZK01000036.1"/>
</dbReference>
<dbReference type="EMBL" id="WSZK01000036">
    <property type="protein sequence ID" value="MWG36512.1"/>
    <property type="molecule type" value="Genomic_DNA"/>
</dbReference>
<organism evidence="1 2">
    <name type="scientific">Halomarina oriensis</name>
    <dbReference type="NCBI Taxonomy" id="671145"/>
    <lineage>
        <taxon>Archaea</taxon>
        <taxon>Methanobacteriati</taxon>
        <taxon>Methanobacteriota</taxon>
        <taxon>Stenosarchaea group</taxon>
        <taxon>Halobacteria</taxon>
        <taxon>Halobacteriales</taxon>
        <taxon>Natronomonadaceae</taxon>
        <taxon>Halomarina</taxon>
    </lineage>
</organism>